<evidence type="ECO:0000313" key="2">
    <source>
        <dbReference type="EMBL" id="KIE46367.1"/>
    </source>
</evidence>
<evidence type="ECO:0000259" key="1">
    <source>
        <dbReference type="PROSITE" id="PS51186"/>
    </source>
</evidence>
<keyword evidence="2" id="KW-0808">Transferase</keyword>
<dbReference type="OrthoDB" id="8479334at2"/>
<proteinExistence type="predicted"/>
<reference evidence="2 3" key="1">
    <citation type="journal article" date="2015" name="Infect. Genet. Evol.">
        <title>Genomic sequences of six botulinum neurotoxin-producing strains representing three clostridial species illustrate the mobility and diversity of botulinum neurotoxin genes.</title>
        <authorList>
            <person name="Smith T.J."/>
            <person name="Hill K.K."/>
            <person name="Xie G."/>
            <person name="Foley B.T."/>
            <person name="Williamson C.H."/>
            <person name="Foster J.T."/>
            <person name="Johnson S.L."/>
            <person name="Chertkov O."/>
            <person name="Teshima H."/>
            <person name="Gibbons H.S."/>
            <person name="Johnsky L.A."/>
            <person name="Karavis M.A."/>
            <person name="Smith L.A."/>
        </authorList>
    </citation>
    <scope>NUCLEOTIDE SEQUENCE [LARGE SCALE GENOMIC DNA]</scope>
    <source>
        <strain evidence="2 3">CDC 2741</strain>
    </source>
</reference>
<organism evidence="2 3">
    <name type="scientific">Clostridium argentinense CDC 2741</name>
    <dbReference type="NCBI Taxonomy" id="1418104"/>
    <lineage>
        <taxon>Bacteria</taxon>
        <taxon>Bacillati</taxon>
        <taxon>Bacillota</taxon>
        <taxon>Clostridia</taxon>
        <taxon>Eubacteriales</taxon>
        <taxon>Clostridiaceae</taxon>
        <taxon>Clostridium</taxon>
    </lineage>
</organism>
<dbReference type="Proteomes" id="UP000031366">
    <property type="component" value="Unassembled WGS sequence"/>
</dbReference>
<evidence type="ECO:0000313" key="3">
    <source>
        <dbReference type="Proteomes" id="UP000031366"/>
    </source>
</evidence>
<comment type="caution">
    <text evidence="2">The sequence shown here is derived from an EMBL/GenBank/DDBJ whole genome shotgun (WGS) entry which is preliminary data.</text>
</comment>
<dbReference type="AlphaFoldDB" id="A0A0C1QZ55"/>
<dbReference type="SUPFAM" id="SSF55729">
    <property type="entry name" value="Acyl-CoA N-acyltransferases (Nat)"/>
    <property type="match status" value="1"/>
</dbReference>
<dbReference type="STRING" id="29341.RSJ17_15960"/>
<dbReference type="GO" id="GO:0016747">
    <property type="term" value="F:acyltransferase activity, transferring groups other than amino-acyl groups"/>
    <property type="evidence" value="ECO:0007669"/>
    <property type="project" value="InterPro"/>
</dbReference>
<dbReference type="InterPro" id="IPR000182">
    <property type="entry name" value="GNAT_dom"/>
</dbReference>
<dbReference type="PROSITE" id="PS51186">
    <property type="entry name" value="GNAT"/>
    <property type="match status" value="1"/>
</dbReference>
<dbReference type="CDD" id="cd04301">
    <property type="entry name" value="NAT_SF"/>
    <property type="match status" value="1"/>
</dbReference>
<sequence>MKIEIIEASINDKLVIKNMMELYNYDLSEYEDVDLNEHGLYDYSYLDNYWTEKDRYPFIIRVDDKLAGFVLVNKHGVDTSFSIDYSIAEFFILKKYRKKGVGKTVVFNVFDRFHGVWEVKQLPDNKISHVFWHEVIKEYTLNNFEELPKGIESWNGPIQRFNNNKSFFK</sequence>
<keyword evidence="3" id="KW-1185">Reference proteome</keyword>
<dbReference type="Pfam" id="PF00583">
    <property type="entry name" value="Acetyltransf_1"/>
    <property type="match status" value="1"/>
</dbReference>
<dbReference type="RefSeq" id="WP_039633844.1">
    <property type="nucleotide sequence ID" value="NZ_AYSO01000017.1"/>
</dbReference>
<dbReference type="Gene3D" id="3.40.630.30">
    <property type="match status" value="1"/>
</dbReference>
<accession>A0A0C1QZ55</accession>
<name>A0A0C1QZ55_9CLOT</name>
<dbReference type="EMBL" id="AYSO01000017">
    <property type="protein sequence ID" value="KIE46367.1"/>
    <property type="molecule type" value="Genomic_DNA"/>
</dbReference>
<protein>
    <submittedName>
        <fullName evidence="2">Acetyltransferase domain protein</fullName>
    </submittedName>
</protein>
<feature type="domain" description="N-acetyltransferase" evidence="1">
    <location>
        <begin position="14"/>
        <end position="159"/>
    </location>
</feature>
<gene>
    <name evidence="2" type="ORF">U732_1912</name>
</gene>
<dbReference type="InterPro" id="IPR016181">
    <property type="entry name" value="Acyl_CoA_acyltransferase"/>
</dbReference>